<dbReference type="AlphaFoldDB" id="A0A8J2X0G1"/>
<organism evidence="2 3">
    <name type="scientific">Pelagomonas calceolata</name>
    <dbReference type="NCBI Taxonomy" id="35677"/>
    <lineage>
        <taxon>Eukaryota</taxon>
        <taxon>Sar</taxon>
        <taxon>Stramenopiles</taxon>
        <taxon>Ochrophyta</taxon>
        <taxon>Pelagophyceae</taxon>
        <taxon>Pelagomonadales</taxon>
        <taxon>Pelagomonadaceae</taxon>
        <taxon>Pelagomonas</taxon>
    </lineage>
</organism>
<name>A0A8J2X0G1_9STRA</name>
<dbReference type="InterPro" id="IPR050231">
    <property type="entry name" value="Iron_ascorbate_oxido_reductase"/>
</dbReference>
<proteinExistence type="predicted"/>
<sequence length="409" mass="44255">MLAASRTFGRALARKASHAGGTASAAAQLARRRQSTLSAREAEALKGFPTVDVGGLFPDASSDRRDAAHAELRKALIDEDAPGFFYALNAPETLNAKYLDSVYAFVEDAHSLPLRTKARFADPERGSGELGAAYNGPDVGYLEPSYDGVSVAAASAWDYSPEGAKKAGDNWDAELPAYFRETMEDLYERQNGVGRAVLTGIAEVLDLPPQTFSDSFDRGDLGTIRLISYPGFEPPVHTFSAANANSGDHAWTYSDEDDDDDDVCRADVGIAPHTDFEAFTLMHQDAPGLQLLSRTELEKGKDGKWIDAPVVDAFIVIVGDILERYTNGVLRATPHRVVRRSSSRRSIIRFNAVAPDAVVAPLPKFGTPKYSPVTMDEHMATTLGNLRKGVPSWDAATNTSRSATYDYAS</sequence>
<dbReference type="Pfam" id="PF03171">
    <property type="entry name" value="2OG-FeII_Oxy"/>
    <property type="match status" value="1"/>
</dbReference>
<accession>A0A8J2X0G1</accession>
<dbReference type="PANTHER" id="PTHR47990">
    <property type="entry name" value="2-OXOGLUTARATE (2OG) AND FE(II)-DEPENDENT OXYGENASE SUPERFAMILY PROTEIN-RELATED"/>
    <property type="match status" value="1"/>
</dbReference>
<dbReference type="SUPFAM" id="SSF51197">
    <property type="entry name" value="Clavaminate synthase-like"/>
    <property type="match status" value="1"/>
</dbReference>
<dbReference type="OrthoDB" id="288590at2759"/>
<evidence type="ECO:0000313" key="2">
    <source>
        <dbReference type="EMBL" id="CAH0369251.1"/>
    </source>
</evidence>
<dbReference type="InterPro" id="IPR044861">
    <property type="entry name" value="IPNS-like_FE2OG_OXY"/>
</dbReference>
<dbReference type="Gene3D" id="2.60.120.330">
    <property type="entry name" value="B-lactam Antibiotic, Isopenicillin N Synthase, Chain"/>
    <property type="match status" value="1"/>
</dbReference>
<evidence type="ECO:0000313" key="3">
    <source>
        <dbReference type="Proteomes" id="UP000789595"/>
    </source>
</evidence>
<keyword evidence="3" id="KW-1185">Reference proteome</keyword>
<gene>
    <name evidence="2" type="ORF">PECAL_2P23680</name>
</gene>
<dbReference type="InterPro" id="IPR027443">
    <property type="entry name" value="IPNS-like_sf"/>
</dbReference>
<evidence type="ECO:0000259" key="1">
    <source>
        <dbReference type="Pfam" id="PF03171"/>
    </source>
</evidence>
<dbReference type="EMBL" id="CAKKNE010000002">
    <property type="protein sequence ID" value="CAH0369251.1"/>
    <property type="molecule type" value="Genomic_DNA"/>
</dbReference>
<feature type="domain" description="Isopenicillin N synthase-like Fe(2+) 2OG dioxygenase" evidence="1">
    <location>
        <begin position="258"/>
        <end position="349"/>
    </location>
</feature>
<dbReference type="Proteomes" id="UP000789595">
    <property type="component" value="Unassembled WGS sequence"/>
</dbReference>
<protein>
    <recommendedName>
        <fullName evidence="1">Isopenicillin N synthase-like Fe(2+) 2OG dioxygenase domain-containing protein</fullName>
    </recommendedName>
</protein>
<reference evidence="2" key="1">
    <citation type="submission" date="2021-11" db="EMBL/GenBank/DDBJ databases">
        <authorList>
            <consortium name="Genoscope - CEA"/>
            <person name="William W."/>
        </authorList>
    </citation>
    <scope>NUCLEOTIDE SEQUENCE</scope>
</reference>
<comment type="caution">
    <text evidence="2">The sequence shown here is derived from an EMBL/GenBank/DDBJ whole genome shotgun (WGS) entry which is preliminary data.</text>
</comment>